<dbReference type="InterPro" id="IPR052171">
    <property type="entry name" value="NHEJ_LigD"/>
</dbReference>
<sequence>MTAREGVEVELDGRRLRLSNLDKVFYPASGFTKGQIIDYYTRVAPALLPHLRARPLTLKRYPEGVDGPFFYEKRCPPHRPRWVHTEPVWSEGNQEDIHFCVADDVATLVWAANIADLELHTSLSLARSIERPTMMVFDLDPGAPADVVQCCEVGLLLRELFRELGLEAWPKTSGSKGLQVYVPLNRPGATYERTKSFARAVAELLEQRRPDLVVSSMKKALRAGKVLVDWSQNDRSKTTVCVYSLRARERPTVSTPVTWAEVEGASRERRGGLLVFEAGEVLRRIEERGDLFAPVLELQQDLPPLGEEAPAPPRRARRRLH</sequence>
<keyword evidence="3" id="KW-1185">Reference proteome</keyword>
<protein>
    <recommendedName>
        <fullName evidence="1">DNA ligase D polymerase domain-containing protein</fullName>
    </recommendedName>
</protein>
<dbReference type="InterPro" id="IPR033649">
    <property type="entry name" value="MtLigD_Pol-like"/>
</dbReference>
<name>A0ABM7X977_9BACT</name>
<dbReference type="RefSeq" id="WP_248345585.1">
    <property type="nucleotide sequence ID" value="NZ_AP025592.1"/>
</dbReference>
<accession>A0ABM7X977</accession>
<evidence type="ECO:0000259" key="1">
    <source>
        <dbReference type="Pfam" id="PF21686"/>
    </source>
</evidence>
<dbReference type="CDD" id="cd04863">
    <property type="entry name" value="MtLigD_Pol_like"/>
    <property type="match status" value="1"/>
</dbReference>
<evidence type="ECO:0000313" key="3">
    <source>
        <dbReference type="Proteomes" id="UP001162734"/>
    </source>
</evidence>
<dbReference type="Pfam" id="PF21686">
    <property type="entry name" value="LigD_Prim-Pol"/>
    <property type="match status" value="1"/>
</dbReference>
<dbReference type="PANTHER" id="PTHR42705">
    <property type="entry name" value="BIFUNCTIONAL NON-HOMOLOGOUS END JOINING PROTEIN LIGD"/>
    <property type="match status" value="1"/>
</dbReference>
<dbReference type="EMBL" id="AP025592">
    <property type="protein sequence ID" value="BDG08405.1"/>
    <property type="molecule type" value="Genomic_DNA"/>
</dbReference>
<evidence type="ECO:0000313" key="2">
    <source>
        <dbReference type="EMBL" id="BDG08405.1"/>
    </source>
</evidence>
<reference evidence="3" key="1">
    <citation type="journal article" date="2022" name="Int. J. Syst. Evol. Microbiol.">
        <title>Anaeromyxobacter oryzae sp. nov., Anaeromyxobacter diazotrophicus sp. nov. and Anaeromyxobacter paludicola sp. nov., isolated from paddy soils.</title>
        <authorList>
            <person name="Itoh H."/>
            <person name="Xu Z."/>
            <person name="Mise K."/>
            <person name="Masuda Y."/>
            <person name="Ushijima N."/>
            <person name="Hayakawa C."/>
            <person name="Shiratori Y."/>
            <person name="Senoo K."/>
        </authorList>
    </citation>
    <scope>NUCLEOTIDE SEQUENCE [LARGE SCALE GENOMIC DNA]</scope>
    <source>
        <strain evidence="3">Red630</strain>
    </source>
</reference>
<dbReference type="Proteomes" id="UP001162734">
    <property type="component" value="Chromosome"/>
</dbReference>
<organism evidence="2 3">
    <name type="scientific">Anaeromyxobacter paludicola</name>
    <dbReference type="NCBI Taxonomy" id="2918171"/>
    <lineage>
        <taxon>Bacteria</taxon>
        <taxon>Pseudomonadati</taxon>
        <taxon>Myxococcota</taxon>
        <taxon>Myxococcia</taxon>
        <taxon>Myxococcales</taxon>
        <taxon>Cystobacterineae</taxon>
        <taxon>Anaeromyxobacteraceae</taxon>
        <taxon>Anaeromyxobacter</taxon>
    </lineage>
</organism>
<gene>
    <name evidence="2" type="ORF">AMPC_15180</name>
</gene>
<proteinExistence type="predicted"/>
<feature type="domain" description="DNA ligase D polymerase" evidence="1">
    <location>
        <begin position="32"/>
        <end position="292"/>
    </location>
</feature>
<dbReference type="InterPro" id="IPR014145">
    <property type="entry name" value="LigD_pol_dom"/>
</dbReference>
<dbReference type="NCBIfam" id="TIGR02778">
    <property type="entry name" value="ligD_pol"/>
    <property type="match status" value="1"/>
</dbReference>
<dbReference type="PANTHER" id="PTHR42705:SF2">
    <property type="entry name" value="BIFUNCTIONAL NON-HOMOLOGOUS END JOINING PROTEIN LIGD"/>
    <property type="match status" value="1"/>
</dbReference>
<dbReference type="Gene3D" id="3.90.920.10">
    <property type="entry name" value="DNA primase, PRIM domain"/>
    <property type="match status" value="1"/>
</dbReference>